<dbReference type="RefSeq" id="WP_367921581.1">
    <property type="nucleotide sequence ID" value="NZ_BAABAC010000044.1"/>
</dbReference>
<sequence length="400" mass="40400">MPSSAQAANVAWAYNAATGATFIKAVGGVVQSDLTAQSAVSGGAFSRAASNSTVGGKVGQLLTVGAAETKTIADYDATTGTKLTSWARTAGVSLLGGLIKVDAIETKSETLAKPDGTVTHTGNSSLLGIKIIGVDLPVTIPKNFSVTVPGVAIVSLNYDMSGTDANGAIALNWAIAVQLLKPQGDFNVGTTILVNPVNQSLLKAEPSGGAVLGGFAFGTKIAANVGSDIKVVSDPTAQIGVPFSSSGGKTLRNTTATLAVPGLLNTGAITSTSTSTKNGKDAEITTSNELVGLNVLGGLIKADAIKVTAHGKRVGSTWTGDMSMTLVNLVIAGQTIPINVSPNTTINIANLGKVEINRQVTNKNLRSNQIHAIRITLDTAKAGLPVGAVIEIGSAATIIY</sequence>
<organism evidence="1 2">
    <name type="scientific">Nocardioides ginsengisoli</name>
    <dbReference type="NCBI Taxonomy" id="363868"/>
    <lineage>
        <taxon>Bacteria</taxon>
        <taxon>Bacillati</taxon>
        <taxon>Actinomycetota</taxon>
        <taxon>Actinomycetes</taxon>
        <taxon>Propionibacteriales</taxon>
        <taxon>Nocardioidaceae</taxon>
        <taxon>Nocardioides</taxon>
    </lineage>
</organism>
<accession>A0ABW3W0P4</accession>
<proteinExistence type="predicted"/>
<reference evidence="2" key="1">
    <citation type="journal article" date="2019" name="Int. J. Syst. Evol. Microbiol.">
        <title>The Global Catalogue of Microorganisms (GCM) 10K type strain sequencing project: providing services to taxonomists for standard genome sequencing and annotation.</title>
        <authorList>
            <consortium name="The Broad Institute Genomics Platform"/>
            <consortium name="The Broad Institute Genome Sequencing Center for Infectious Disease"/>
            <person name="Wu L."/>
            <person name="Ma J."/>
        </authorList>
    </citation>
    <scope>NUCLEOTIDE SEQUENCE [LARGE SCALE GENOMIC DNA]</scope>
    <source>
        <strain evidence="2">CCUG 52478</strain>
    </source>
</reference>
<dbReference type="EMBL" id="JBHTLX010000017">
    <property type="protein sequence ID" value="MFD1248614.1"/>
    <property type="molecule type" value="Genomic_DNA"/>
</dbReference>
<evidence type="ECO:0000313" key="1">
    <source>
        <dbReference type="EMBL" id="MFD1248614.1"/>
    </source>
</evidence>
<gene>
    <name evidence="1" type="ORF">ACFQ3F_12515</name>
</gene>
<dbReference type="Proteomes" id="UP001597229">
    <property type="component" value="Unassembled WGS sequence"/>
</dbReference>
<name>A0ABW3W0P4_9ACTN</name>
<dbReference type="NCBIfam" id="NF040603">
    <property type="entry name" value="choice_anch_P"/>
    <property type="match status" value="2"/>
</dbReference>
<protein>
    <submittedName>
        <fullName evidence="1">Choice-of-anchor P family protein</fullName>
    </submittedName>
</protein>
<comment type="caution">
    <text evidence="1">The sequence shown here is derived from an EMBL/GenBank/DDBJ whole genome shotgun (WGS) entry which is preliminary data.</text>
</comment>
<keyword evidence="2" id="KW-1185">Reference proteome</keyword>
<evidence type="ECO:0000313" key="2">
    <source>
        <dbReference type="Proteomes" id="UP001597229"/>
    </source>
</evidence>